<evidence type="ECO:0008006" key="4">
    <source>
        <dbReference type="Google" id="ProtNLM"/>
    </source>
</evidence>
<reference evidence="2 3" key="1">
    <citation type="submission" date="2016-01" db="EMBL/GenBank/DDBJ databases">
        <title>Genome sequencing of Roseivirga spongicola UST030701-084.</title>
        <authorList>
            <person name="Selvaratnam C."/>
            <person name="Thevarajoo S."/>
            <person name="Goh K.M."/>
            <person name="Ee R."/>
            <person name="Chan K.-G."/>
            <person name="Chong C.S."/>
        </authorList>
    </citation>
    <scope>NUCLEOTIDE SEQUENCE [LARGE SCALE GENOMIC DNA]</scope>
    <source>
        <strain evidence="2 3">UST030701-084</strain>
    </source>
</reference>
<evidence type="ECO:0000313" key="3">
    <source>
        <dbReference type="Proteomes" id="UP000075606"/>
    </source>
</evidence>
<feature type="region of interest" description="Disordered" evidence="1">
    <location>
        <begin position="32"/>
        <end position="66"/>
    </location>
</feature>
<dbReference type="EMBL" id="LRPC01000012">
    <property type="protein sequence ID" value="KYG75788.1"/>
    <property type="molecule type" value="Genomic_DNA"/>
</dbReference>
<evidence type="ECO:0000313" key="2">
    <source>
        <dbReference type="EMBL" id="KYG75788.1"/>
    </source>
</evidence>
<proteinExistence type="predicted"/>
<dbReference type="PROSITE" id="PS51257">
    <property type="entry name" value="PROKAR_LIPOPROTEIN"/>
    <property type="match status" value="1"/>
</dbReference>
<dbReference type="STRING" id="333140.AWW68_08105"/>
<keyword evidence="3" id="KW-1185">Reference proteome</keyword>
<dbReference type="Proteomes" id="UP000075606">
    <property type="component" value="Unassembled WGS sequence"/>
</dbReference>
<accession>A0A150XAP8</accession>
<gene>
    <name evidence="2" type="ORF">AWW68_08105</name>
</gene>
<name>A0A150XAP8_9BACT</name>
<evidence type="ECO:0000256" key="1">
    <source>
        <dbReference type="SAM" id="MobiDB-lite"/>
    </source>
</evidence>
<protein>
    <recommendedName>
        <fullName evidence="4">Nucleoid-structuring protein H-NS</fullName>
    </recommendedName>
</protein>
<sequence>MLIQMNKSIKSLALFMVLVLVLASCKSKKALVDAQPEPEPMEEPAPTPEPEPEPEPEPRDVRSAPEATLDTRLNNYFAAIASASSNDVANRNIREALGLFSNGTAPVLIIIYAANGTEDYDEPTDITKYLNYIKDTGNNVHRVKEVVRDPSGKIKELVLVKK</sequence>
<comment type="caution">
    <text evidence="2">The sequence shown here is derived from an EMBL/GenBank/DDBJ whole genome shotgun (WGS) entry which is preliminary data.</text>
</comment>
<organism evidence="2 3">
    <name type="scientific">Roseivirga spongicola</name>
    <dbReference type="NCBI Taxonomy" id="333140"/>
    <lineage>
        <taxon>Bacteria</taxon>
        <taxon>Pseudomonadati</taxon>
        <taxon>Bacteroidota</taxon>
        <taxon>Cytophagia</taxon>
        <taxon>Cytophagales</taxon>
        <taxon>Roseivirgaceae</taxon>
        <taxon>Roseivirga</taxon>
    </lineage>
</organism>
<dbReference type="AlphaFoldDB" id="A0A150XAP8"/>